<accession>A0ABT1REM4</accession>
<evidence type="ECO:0000313" key="2">
    <source>
        <dbReference type="EMBL" id="MCQ4633544.1"/>
    </source>
</evidence>
<comment type="caution">
    <text evidence="2">The sequence shown here is derived from an EMBL/GenBank/DDBJ whole genome shotgun (WGS) entry which is preliminary data.</text>
</comment>
<gene>
    <name evidence="2" type="ORF">GB927_026130</name>
</gene>
<evidence type="ECO:0008006" key="4">
    <source>
        <dbReference type="Google" id="ProtNLM"/>
    </source>
</evidence>
<evidence type="ECO:0000256" key="1">
    <source>
        <dbReference type="ARBA" id="ARBA00022723"/>
    </source>
</evidence>
<reference evidence="2" key="1">
    <citation type="submission" date="2021-07" db="EMBL/GenBank/DDBJ databases">
        <title>Shinella sp. nov., a novel member of the genus Shinella from water.</title>
        <authorList>
            <person name="Deng Y."/>
        </authorList>
    </citation>
    <scope>NUCLEOTIDE SEQUENCE</scope>
    <source>
        <strain evidence="2">CPCC 100929</strain>
    </source>
</reference>
<name>A0ABT1REM4_9HYPH</name>
<dbReference type="RefSeq" id="WP_256120161.1">
    <property type="nucleotide sequence ID" value="NZ_WHSB02000013.1"/>
</dbReference>
<dbReference type="InterPro" id="IPR058739">
    <property type="entry name" value="NicX"/>
</dbReference>
<protein>
    <recommendedName>
        <fullName evidence="4">Thermophilic metalloprotease (M29)</fullName>
    </recommendedName>
</protein>
<dbReference type="PANTHER" id="PTHR34448:SF1">
    <property type="entry name" value="BLL6088 PROTEIN"/>
    <property type="match status" value="1"/>
</dbReference>
<dbReference type="Pfam" id="PF26233">
    <property type="entry name" value="NicX"/>
    <property type="match status" value="1"/>
</dbReference>
<sequence length="351" mass="38676">MPRHGLMTGTLDYLRRPLVANITPGMNVLIVTDTAHDPRVWQAVMSIVSELGADGTLALFDPRPADYYDPPKTVCEAMLHSDLNILLASTGMLHAHANAVAMDAGVPVICMDGGMTLEMFQSGAVTEDQKEMAIRQYWVATNIFGKDARHCRVTSKYGCDFTYSVENRIFIPNMPGDDFVAYKIQNVSKVQNRKSNMLRFLYPNGEFNIPPVEYSGSGKLVIDLCMHQIGRISSPIELTVEHGRIVEIDGGADAHFLRNYLEQYGDENAYVCPAEASVGINSKAQIRGVQREDKNILGTMHFGLGTNVDVGGTLLSNIHMDGVILEPTLYVDGDKRIENGRFLRPIDGPLG</sequence>
<dbReference type="Proteomes" id="UP000996601">
    <property type="component" value="Unassembled WGS sequence"/>
</dbReference>
<organism evidence="2 3">
    <name type="scientific">Shinella lacus</name>
    <dbReference type="NCBI Taxonomy" id="2654216"/>
    <lineage>
        <taxon>Bacteria</taxon>
        <taxon>Pseudomonadati</taxon>
        <taxon>Pseudomonadota</taxon>
        <taxon>Alphaproteobacteria</taxon>
        <taxon>Hyphomicrobiales</taxon>
        <taxon>Rhizobiaceae</taxon>
        <taxon>Shinella</taxon>
    </lineage>
</organism>
<dbReference type="PANTHER" id="PTHR34448">
    <property type="entry name" value="AMINOPEPTIDASE"/>
    <property type="match status" value="1"/>
</dbReference>
<proteinExistence type="predicted"/>
<evidence type="ECO:0000313" key="3">
    <source>
        <dbReference type="Proteomes" id="UP000996601"/>
    </source>
</evidence>
<keyword evidence="1" id="KW-0479">Metal-binding</keyword>
<keyword evidence="3" id="KW-1185">Reference proteome</keyword>
<dbReference type="SUPFAM" id="SSF144052">
    <property type="entry name" value="Thermophilic metalloprotease-like"/>
    <property type="match status" value="1"/>
</dbReference>
<dbReference type="InterPro" id="IPR052170">
    <property type="entry name" value="M29_Exopeptidase"/>
</dbReference>
<dbReference type="EMBL" id="WHSB02000013">
    <property type="protein sequence ID" value="MCQ4633544.1"/>
    <property type="molecule type" value="Genomic_DNA"/>
</dbReference>